<dbReference type="GO" id="GO:0140664">
    <property type="term" value="F:ATP-dependent DNA damage sensor activity"/>
    <property type="evidence" value="ECO:0007669"/>
    <property type="project" value="InterPro"/>
</dbReference>
<keyword evidence="4" id="KW-1133">Transmembrane helix</keyword>
<feature type="transmembrane region" description="Helical" evidence="4">
    <location>
        <begin position="51"/>
        <end position="69"/>
    </location>
</feature>
<comment type="caution">
    <text evidence="6">The sequence shown here is derived from an EMBL/GenBank/DDBJ whole genome shotgun (WGS) entry which is preliminary data.</text>
</comment>
<dbReference type="InterPro" id="IPR000432">
    <property type="entry name" value="DNA_mismatch_repair_MutS_C"/>
</dbReference>
<keyword evidence="7" id="KW-1185">Reference proteome</keyword>
<dbReference type="InterPro" id="IPR045076">
    <property type="entry name" value="MutS"/>
</dbReference>
<dbReference type="Proteomes" id="UP001139286">
    <property type="component" value="Unassembled WGS sequence"/>
</dbReference>
<keyword evidence="3" id="KW-0238">DNA-binding</keyword>
<sequence>MQNPLHYYKKQSEIYANKTKQITTKLRWFSLLRISVFGLTAFGAYTMRSQWQVAVIFVVIGLAVFGFLLSKYTDLKTQKAINKNLKRINDDELKIAAGDFYNRNDGKQFQDSSHFYSLDIDLFGRGSFFQFINRTTITEGAQKLANALKANNITSIGDRQEAIKALSEQPEWRQLYSATSSLVEVETPAHNIINWLKQYKPFTTAFIKWLPLVFTVLSLSIFGLTLTGIISSLGFIGYWLVFGLGITGVYLKKINVLASNTNKIRDTFRQYTTLLKLIEDASFSSELLQTKQELIKSNDQKASQVFKWFSKALDALDNRNNLIGAIFGNGFFLNDLKNAYKIEQWIKIHGAKVEDWFEVVSFFDAYNSLGNYVFNHPEFVFPDIVESEAVINAEGLGHPLLDKNKRIDSDLVLNTEQFFIVTGANMAGKSTFLRTVSLHIVMANVGLPVCANSSKYAPVKLITSMRTTDSLTDDSSYFFSELTRLKYIVETINKEPYFIILDEILKGTNSTDKAIGSRKFVEKLVASNATGIIATHDLSLCELENELHQIKNYYFDAEIVNDELYFDYKLKQGICQNMNASFLLKKMNIV</sequence>
<name>A0A9X1I2V2_9FLAO</name>
<dbReference type="RefSeq" id="WP_226694391.1">
    <property type="nucleotide sequence ID" value="NZ_JAJAPX010000001.1"/>
</dbReference>
<feature type="transmembrane region" description="Helical" evidence="4">
    <location>
        <begin position="28"/>
        <end position="45"/>
    </location>
</feature>
<evidence type="ECO:0000313" key="7">
    <source>
        <dbReference type="Proteomes" id="UP001139286"/>
    </source>
</evidence>
<dbReference type="GO" id="GO:0005524">
    <property type="term" value="F:ATP binding"/>
    <property type="evidence" value="ECO:0007669"/>
    <property type="project" value="UniProtKB-KW"/>
</dbReference>
<evidence type="ECO:0000256" key="1">
    <source>
        <dbReference type="ARBA" id="ARBA00022741"/>
    </source>
</evidence>
<keyword evidence="4" id="KW-0812">Transmembrane</keyword>
<keyword evidence="1" id="KW-0547">Nucleotide-binding</keyword>
<organism evidence="6 7">
    <name type="scientific">Neotamlana sargassicola</name>
    <dbReference type="NCBI Taxonomy" id="2883125"/>
    <lineage>
        <taxon>Bacteria</taxon>
        <taxon>Pseudomonadati</taxon>
        <taxon>Bacteroidota</taxon>
        <taxon>Flavobacteriia</taxon>
        <taxon>Flavobacteriales</taxon>
        <taxon>Flavobacteriaceae</taxon>
        <taxon>Neotamlana</taxon>
    </lineage>
</organism>
<dbReference type="EMBL" id="JAJAPX010000001">
    <property type="protein sequence ID" value="MCB4806906.1"/>
    <property type="molecule type" value="Genomic_DNA"/>
</dbReference>
<dbReference type="SMART" id="SM00534">
    <property type="entry name" value="MUTSac"/>
    <property type="match status" value="1"/>
</dbReference>
<dbReference type="Gene3D" id="3.40.50.300">
    <property type="entry name" value="P-loop containing nucleotide triphosphate hydrolases"/>
    <property type="match status" value="1"/>
</dbReference>
<keyword evidence="4" id="KW-0472">Membrane</keyword>
<dbReference type="AlphaFoldDB" id="A0A9X1I2V2"/>
<dbReference type="Pfam" id="PF00488">
    <property type="entry name" value="MutS_V"/>
    <property type="match status" value="1"/>
</dbReference>
<evidence type="ECO:0000259" key="5">
    <source>
        <dbReference type="SMART" id="SM00534"/>
    </source>
</evidence>
<dbReference type="GO" id="GO:0006298">
    <property type="term" value="P:mismatch repair"/>
    <property type="evidence" value="ECO:0007669"/>
    <property type="project" value="InterPro"/>
</dbReference>
<reference evidence="6" key="1">
    <citation type="submission" date="2021-10" db="EMBL/GenBank/DDBJ databases">
        <title>Tamlana sargassums sp. nov., and Tamlana laminarinivorans sp. nov., two new bacteria isolated from the brown alga.</title>
        <authorList>
            <person name="Li J."/>
        </authorList>
    </citation>
    <scope>NUCLEOTIDE SEQUENCE</scope>
    <source>
        <strain evidence="6">62-3</strain>
    </source>
</reference>
<feature type="transmembrane region" description="Helical" evidence="4">
    <location>
        <begin position="232"/>
        <end position="251"/>
    </location>
</feature>
<dbReference type="PANTHER" id="PTHR11361">
    <property type="entry name" value="DNA MISMATCH REPAIR PROTEIN MUTS FAMILY MEMBER"/>
    <property type="match status" value="1"/>
</dbReference>
<feature type="transmembrane region" description="Helical" evidence="4">
    <location>
        <begin position="206"/>
        <end position="226"/>
    </location>
</feature>
<evidence type="ECO:0000256" key="2">
    <source>
        <dbReference type="ARBA" id="ARBA00022840"/>
    </source>
</evidence>
<evidence type="ECO:0000256" key="4">
    <source>
        <dbReference type="SAM" id="Phobius"/>
    </source>
</evidence>
<evidence type="ECO:0000256" key="3">
    <source>
        <dbReference type="ARBA" id="ARBA00023125"/>
    </source>
</evidence>
<evidence type="ECO:0000313" key="6">
    <source>
        <dbReference type="EMBL" id="MCB4806906.1"/>
    </source>
</evidence>
<dbReference type="InterPro" id="IPR027417">
    <property type="entry name" value="P-loop_NTPase"/>
</dbReference>
<dbReference type="PANTHER" id="PTHR11361:SF99">
    <property type="entry name" value="DNA MISMATCH REPAIR PROTEIN"/>
    <property type="match status" value="1"/>
</dbReference>
<gene>
    <name evidence="6" type="ORF">LG651_01500</name>
</gene>
<dbReference type="SUPFAM" id="SSF52540">
    <property type="entry name" value="P-loop containing nucleoside triphosphate hydrolases"/>
    <property type="match status" value="1"/>
</dbReference>
<accession>A0A9X1I2V2</accession>
<protein>
    <submittedName>
        <fullName evidence="6">DNA mismatch repair protein MutS</fullName>
    </submittedName>
</protein>
<dbReference type="GO" id="GO:0005829">
    <property type="term" value="C:cytosol"/>
    <property type="evidence" value="ECO:0007669"/>
    <property type="project" value="TreeGrafter"/>
</dbReference>
<feature type="domain" description="DNA mismatch repair proteins mutS family" evidence="5">
    <location>
        <begin position="416"/>
        <end position="588"/>
    </location>
</feature>
<proteinExistence type="predicted"/>
<dbReference type="GO" id="GO:0030983">
    <property type="term" value="F:mismatched DNA binding"/>
    <property type="evidence" value="ECO:0007669"/>
    <property type="project" value="InterPro"/>
</dbReference>
<keyword evidence="2" id="KW-0067">ATP-binding</keyword>